<dbReference type="InterPro" id="IPR035931">
    <property type="entry name" value="YlxR-like_sf"/>
</dbReference>
<sequence length="237" mass="25531">MPGWTRRPRRAILSRRHEPTSRDDDSERRCFVTREVQPRGGLIRFVVGPDGAIVPDIDERLPGRGLWVSADRGALEQAVVKRLFARAAKRSVTVDPTLTDRVEGLLTRRCVQTLSLARRAGGAVAGQTKVRQALEAGRAGVLVEAGDGAEDGRARLRALAGTRPVVSCLLAAEIAEAFGRDHTVHAFVDSAGPRAGLSDRLLRDAARLEGLRHEKVASDVGPGLENHAGTCIQGAKY</sequence>
<dbReference type="AlphaFoldDB" id="A0A8G2EV77"/>
<accession>A0A8G2EV77</accession>
<keyword evidence="4" id="KW-1185">Reference proteome</keyword>
<dbReference type="InterPro" id="IPR037465">
    <property type="entry name" value="YlxR"/>
</dbReference>
<dbReference type="PANTHER" id="PTHR34215:SF1">
    <property type="entry name" value="YLXR DOMAIN-CONTAINING PROTEIN"/>
    <property type="match status" value="1"/>
</dbReference>
<dbReference type="InterPro" id="IPR007393">
    <property type="entry name" value="YlxR_dom"/>
</dbReference>
<feature type="domain" description="YlxR" evidence="2">
    <location>
        <begin position="28"/>
        <end position="103"/>
    </location>
</feature>
<dbReference type="InterPro" id="IPR029064">
    <property type="entry name" value="Ribosomal_eL30-like_sf"/>
</dbReference>
<protein>
    <recommendedName>
        <fullName evidence="2">YlxR domain-containing protein</fullName>
    </recommendedName>
</protein>
<evidence type="ECO:0000313" key="3">
    <source>
        <dbReference type="EMBL" id="SDF75192.1"/>
    </source>
</evidence>
<feature type="compositionally biased region" description="Basic residues" evidence="1">
    <location>
        <begin position="1"/>
        <end position="14"/>
    </location>
</feature>
<dbReference type="SUPFAM" id="SSF64376">
    <property type="entry name" value="YlxR-like"/>
    <property type="match status" value="1"/>
</dbReference>
<reference evidence="3 4" key="1">
    <citation type="submission" date="2016-10" db="EMBL/GenBank/DDBJ databases">
        <authorList>
            <person name="Varghese N."/>
            <person name="Submissions S."/>
        </authorList>
    </citation>
    <scope>NUCLEOTIDE SEQUENCE [LARGE SCALE GENOMIC DNA]</scope>
    <source>
        <strain evidence="3 4">DSM 18839</strain>
    </source>
</reference>
<dbReference type="Gene3D" id="3.30.1230.10">
    <property type="entry name" value="YlxR-like"/>
    <property type="match status" value="1"/>
</dbReference>
<gene>
    <name evidence="3" type="ORF">SAMN05660686_02194</name>
</gene>
<dbReference type="OrthoDB" id="9799836at2"/>
<proteinExistence type="predicted"/>
<dbReference type="NCBIfam" id="NF006622">
    <property type="entry name" value="PRK09190.1"/>
    <property type="match status" value="1"/>
</dbReference>
<evidence type="ECO:0000256" key="1">
    <source>
        <dbReference type="SAM" id="MobiDB-lite"/>
    </source>
</evidence>
<dbReference type="EMBL" id="FNBW01000006">
    <property type="protein sequence ID" value="SDF75192.1"/>
    <property type="molecule type" value="Genomic_DNA"/>
</dbReference>
<dbReference type="PANTHER" id="PTHR34215">
    <property type="entry name" value="BLL0784 PROTEIN"/>
    <property type="match status" value="1"/>
</dbReference>
<evidence type="ECO:0000259" key="2">
    <source>
        <dbReference type="Pfam" id="PF04296"/>
    </source>
</evidence>
<dbReference type="RefSeq" id="WP_093150230.1">
    <property type="nucleotide sequence ID" value="NZ_FNBW01000006.1"/>
</dbReference>
<name>A0A8G2EV77_9PROT</name>
<dbReference type="SUPFAM" id="SSF55315">
    <property type="entry name" value="L30e-like"/>
    <property type="match status" value="1"/>
</dbReference>
<organism evidence="3 4">
    <name type="scientific">Thalassobaculum litoreum DSM 18839</name>
    <dbReference type="NCBI Taxonomy" id="1123362"/>
    <lineage>
        <taxon>Bacteria</taxon>
        <taxon>Pseudomonadati</taxon>
        <taxon>Pseudomonadota</taxon>
        <taxon>Alphaproteobacteria</taxon>
        <taxon>Rhodospirillales</taxon>
        <taxon>Thalassobaculaceae</taxon>
        <taxon>Thalassobaculum</taxon>
    </lineage>
</organism>
<feature type="compositionally biased region" description="Basic and acidic residues" evidence="1">
    <location>
        <begin position="15"/>
        <end position="27"/>
    </location>
</feature>
<feature type="region of interest" description="Disordered" evidence="1">
    <location>
        <begin position="1"/>
        <end position="27"/>
    </location>
</feature>
<dbReference type="Pfam" id="PF04296">
    <property type="entry name" value="YlxR"/>
    <property type="match status" value="1"/>
</dbReference>
<comment type="caution">
    <text evidence="3">The sequence shown here is derived from an EMBL/GenBank/DDBJ whole genome shotgun (WGS) entry which is preliminary data.</text>
</comment>
<evidence type="ECO:0000313" key="4">
    <source>
        <dbReference type="Proteomes" id="UP000198615"/>
    </source>
</evidence>
<dbReference type="Proteomes" id="UP000198615">
    <property type="component" value="Unassembled WGS sequence"/>
</dbReference>